<evidence type="ECO:0000259" key="3">
    <source>
        <dbReference type="Pfam" id="PF00149"/>
    </source>
</evidence>
<accession>A0ABS5ABX5</accession>
<dbReference type="PANTHER" id="PTHR22953:SF153">
    <property type="entry name" value="PURPLE ACID PHOSPHATASE"/>
    <property type="match status" value="1"/>
</dbReference>
<feature type="domain" description="Calcineurin-like phosphoesterase" evidence="3">
    <location>
        <begin position="46"/>
        <end position="226"/>
    </location>
</feature>
<gene>
    <name evidence="4" type="ORF">JOF53_002072</name>
</gene>
<dbReference type="Gene3D" id="3.60.21.10">
    <property type="match status" value="1"/>
</dbReference>
<feature type="chain" id="PRO_5046778463" description="Calcineurin-like phosphoesterase domain-containing protein" evidence="2">
    <location>
        <begin position="26"/>
        <end position="307"/>
    </location>
</feature>
<reference evidence="4 5" key="1">
    <citation type="submission" date="2021-03" db="EMBL/GenBank/DDBJ databases">
        <title>Sequencing the genomes of 1000 actinobacteria strains.</title>
        <authorList>
            <person name="Klenk H.-P."/>
        </authorList>
    </citation>
    <scope>NUCLEOTIDE SEQUENCE [LARGE SCALE GENOMIC DNA]</scope>
    <source>
        <strain evidence="4 5">DSM 44580</strain>
    </source>
</reference>
<name>A0ABS5ABX5_9PSEU</name>
<dbReference type="SUPFAM" id="SSF56300">
    <property type="entry name" value="Metallo-dependent phosphatases"/>
    <property type="match status" value="1"/>
</dbReference>
<protein>
    <recommendedName>
        <fullName evidence="3">Calcineurin-like phosphoesterase domain-containing protein</fullName>
    </recommendedName>
</protein>
<feature type="signal peptide" evidence="2">
    <location>
        <begin position="1"/>
        <end position="25"/>
    </location>
</feature>
<comment type="caution">
    <text evidence="4">The sequence shown here is derived from an EMBL/GenBank/DDBJ whole genome shotgun (WGS) entry which is preliminary data.</text>
</comment>
<dbReference type="InterPro" id="IPR004843">
    <property type="entry name" value="Calcineurin-like_PHP"/>
</dbReference>
<evidence type="ECO:0000313" key="4">
    <source>
        <dbReference type="EMBL" id="MBP2473200.1"/>
    </source>
</evidence>
<keyword evidence="1 2" id="KW-0732">Signal</keyword>
<evidence type="ECO:0000256" key="2">
    <source>
        <dbReference type="SAM" id="SignalP"/>
    </source>
</evidence>
<dbReference type="Pfam" id="PF00149">
    <property type="entry name" value="Metallophos"/>
    <property type="match status" value="1"/>
</dbReference>
<dbReference type="Proteomes" id="UP001519363">
    <property type="component" value="Unassembled WGS sequence"/>
</dbReference>
<evidence type="ECO:0000256" key="1">
    <source>
        <dbReference type="ARBA" id="ARBA00022729"/>
    </source>
</evidence>
<dbReference type="InterPro" id="IPR029052">
    <property type="entry name" value="Metallo-depent_PP-like"/>
</dbReference>
<organism evidence="4 5">
    <name type="scientific">Crossiella equi</name>
    <dbReference type="NCBI Taxonomy" id="130796"/>
    <lineage>
        <taxon>Bacteria</taxon>
        <taxon>Bacillati</taxon>
        <taxon>Actinomycetota</taxon>
        <taxon>Actinomycetes</taxon>
        <taxon>Pseudonocardiales</taxon>
        <taxon>Pseudonocardiaceae</taxon>
        <taxon>Crossiella</taxon>
    </lineage>
</organism>
<dbReference type="RefSeq" id="WP_209706704.1">
    <property type="nucleotide sequence ID" value="NZ_JAGIOO010000001.1"/>
</dbReference>
<sequence length="307" mass="32877">MARPLPAALLGGLFLLGLLGPSATAASPVPAPVFAAQPSSPAAETTVVAAGDICGSNCAKTAEVVGALNPSAVLTAGDNAYDNGTLQEYRTRYDPTWGRYKNVTYPSPGNHEYNTSRAAGYFDYFNGVGVASGRAGERGKGYYTWETGAWRFFALNSNFGKIDAAAQLTWLKDQLRTNTKPCVAAYWHHPLFTLGSHSGETQARPLWQALYDAKAELVIVGHDHNYQRYAPQDPQGRADAKGLRQVLVGTGGKSTYNFTRNLPNVEAKNAGAHGVLKLTLSETGYRGEFVPVSGQSYRDSFSGSCQV</sequence>
<dbReference type="InterPro" id="IPR039331">
    <property type="entry name" value="PAPs-like"/>
</dbReference>
<proteinExistence type="predicted"/>
<keyword evidence="5" id="KW-1185">Reference proteome</keyword>
<evidence type="ECO:0000313" key="5">
    <source>
        <dbReference type="Proteomes" id="UP001519363"/>
    </source>
</evidence>
<dbReference type="PANTHER" id="PTHR22953">
    <property type="entry name" value="ACID PHOSPHATASE RELATED"/>
    <property type="match status" value="1"/>
</dbReference>
<dbReference type="EMBL" id="JAGIOO010000001">
    <property type="protein sequence ID" value="MBP2473200.1"/>
    <property type="molecule type" value="Genomic_DNA"/>
</dbReference>